<evidence type="ECO:0000259" key="12">
    <source>
        <dbReference type="PROSITE" id="PS50011"/>
    </source>
</evidence>
<dbReference type="InterPro" id="IPR028375">
    <property type="entry name" value="KA1/Ssp2_C"/>
</dbReference>
<evidence type="ECO:0000256" key="2">
    <source>
        <dbReference type="ARBA" id="ARBA00012513"/>
    </source>
</evidence>
<dbReference type="SUPFAM" id="SSF56112">
    <property type="entry name" value="Protein kinase-like (PK-like)"/>
    <property type="match status" value="1"/>
</dbReference>
<comment type="catalytic activity">
    <reaction evidence="8">
        <text>L-threonyl-[protein] + ATP = O-phospho-L-threonyl-[protein] + ADP + H(+)</text>
        <dbReference type="Rhea" id="RHEA:46608"/>
        <dbReference type="Rhea" id="RHEA-COMP:11060"/>
        <dbReference type="Rhea" id="RHEA-COMP:11605"/>
        <dbReference type="ChEBI" id="CHEBI:15378"/>
        <dbReference type="ChEBI" id="CHEBI:30013"/>
        <dbReference type="ChEBI" id="CHEBI:30616"/>
        <dbReference type="ChEBI" id="CHEBI:61977"/>
        <dbReference type="ChEBI" id="CHEBI:456216"/>
        <dbReference type="EC" id="2.7.11.1"/>
    </reaction>
</comment>
<dbReference type="Pfam" id="PF00069">
    <property type="entry name" value="Pkinase"/>
    <property type="match status" value="1"/>
</dbReference>
<evidence type="ECO:0000313" key="14">
    <source>
        <dbReference type="Proteomes" id="UP001153737"/>
    </source>
</evidence>
<evidence type="ECO:0000256" key="10">
    <source>
        <dbReference type="PROSITE-ProRule" id="PRU10141"/>
    </source>
</evidence>
<reference evidence="13" key="1">
    <citation type="submission" date="2022-01" db="EMBL/GenBank/DDBJ databases">
        <authorList>
            <person name="King R."/>
        </authorList>
    </citation>
    <scope>NUCLEOTIDE SEQUENCE</scope>
</reference>
<keyword evidence="5 10" id="KW-0547">Nucleotide-binding</keyword>
<dbReference type="Pfam" id="PF02149">
    <property type="entry name" value="KA1"/>
    <property type="match status" value="1"/>
</dbReference>
<evidence type="ECO:0000256" key="1">
    <source>
        <dbReference type="ARBA" id="ARBA00006234"/>
    </source>
</evidence>
<dbReference type="OrthoDB" id="193931at2759"/>
<dbReference type="InterPro" id="IPR001772">
    <property type="entry name" value="KA1_dom"/>
</dbReference>
<dbReference type="InterPro" id="IPR000719">
    <property type="entry name" value="Prot_kinase_dom"/>
</dbReference>
<comment type="similarity">
    <text evidence="1">Belongs to the protein kinase superfamily. CAMK Ser/Thr protein kinase family. SNF1 subfamily.</text>
</comment>
<dbReference type="GO" id="GO:0005737">
    <property type="term" value="C:cytoplasm"/>
    <property type="evidence" value="ECO:0007669"/>
    <property type="project" value="TreeGrafter"/>
</dbReference>
<dbReference type="InterPro" id="IPR011009">
    <property type="entry name" value="Kinase-like_dom_sf"/>
</dbReference>
<evidence type="ECO:0000256" key="7">
    <source>
        <dbReference type="ARBA" id="ARBA00022840"/>
    </source>
</evidence>
<evidence type="ECO:0000256" key="5">
    <source>
        <dbReference type="ARBA" id="ARBA00022741"/>
    </source>
</evidence>
<dbReference type="AlphaFoldDB" id="A0A9N9X597"/>
<name>A0A9N9X597_PHACE</name>
<dbReference type="EC" id="2.7.11.1" evidence="2"/>
<evidence type="ECO:0000256" key="6">
    <source>
        <dbReference type="ARBA" id="ARBA00022777"/>
    </source>
</evidence>
<dbReference type="GO" id="GO:0005524">
    <property type="term" value="F:ATP binding"/>
    <property type="evidence" value="ECO:0007669"/>
    <property type="project" value="UniProtKB-UniRule"/>
</dbReference>
<dbReference type="InterPro" id="IPR017441">
    <property type="entry name" value="Protein_kinase_ATP_BS"/>
</dbReference>
<comment type="catalytic activity">
    <reaction evidence="9">
        <text>L-seryl-[protein] + ATP = O-phospho-L-seryl-[protein] + ADP + H(+)</text>
        <dbReference type="Rhea" id="RHEA:17989"/>
        <dbReference type="Rhea" id="RHEA-COMP:9863"/>
        <dbReference type="Rhea" id="RHEA-COMP:11604"/>
        <dbReference type="ChEBI" id="CHEBI:15378"/>
        <dbReference type="ChEBI" id="CHEBI:29999"/>
        <dbReference type="ChEBI" id="CHEBI:30616"/>
        <dbReference type="ChEBI" id="CHEBI:83421"/>
        <dbReference type="ChEBI" id="CHEBI:456216"/>
        <dbReference type="EC" id="2.7.11.1"/>
    </reaction>
</comment>
<accession>A0A9N9X597</accession>
<evidence type="ECO:0000256" key="4">
    <source>
        <dbReference type="ARBA" id="ARBA00022679"/>
    </source>
</evidence>
<feature type="binding site" evidence="10">
    <location>
        <position position="41"/>
    </location>
    <ligand>
        <name>ATP</name>
        <dbReference type="ChEBI" id="CHEBI:30616"/>
    </ligand>
</feature>
<dbReference type="PROSITE" id="PS00108">
    <property type="entry name" value="PROTEIN_KINASE_ST"/>
    <property type="match status" value="1"/>
</dbReference>
<keyword evidence="3" id="KW-0723">Serine/threonine-protein kinase</keyword>
<keyword evidence="14" id="KW-1185">Reference proteome</keyword>
<protein>
    <recommendedName>
        <fullName evidence="2">non-specific serine/threonine protein kinase</fullName>
        <ecNumber evidence="2">2.7.11.1</ecNumber>
    </recommendedName>
</protein>
<dbReference type="PROSITE" id="PS00107">
    <property type="entry name" value="PROTEIN_KINASE_ATP"/>
    <property type="match status" value="1"/>
</dbReference>
<keyword evidence="7 10" id="KW-0067">ATP-binding</keyword>
<dbReference type="EMBL" id="OU896714">
    <property type="protein sequence ID" value="CAG9824372.1"/>
    <property type="molecule type" value="Genomic_DNA"/>
</dbReference>
<dbReference type="PANTHER" id="PTHR24346:SF30">
    <property type="entry name" value="MATERNAL EMBRYONIC LEUCINE ZIPPER KINASE"/>
    <property type="match status" value="1"/>
</dbReference>
<dbReference type="CDD" id="cd12198">
    <property type="entry name" value="MELK_C"/>
    <property type="match status" value="1"/>
</dbReference>
<feature type="domain" description="Protein kinase" evidence="12">
    <location>
        <begin position="12"/>
        <end position="264"/>
    </location>
</feature>
<dbReference type="PANTHER" id="PTHR24346">
    <property type="entry name" value="MAP/MICROTUBULE AFFINITY-REGULATING KINASE"/>
    <property type="match status" value="1"/>
</dbReference>
<dbReference type="CDD" id="cd14341">
    <property type="entry name" value="UBA_MELK"/>
    <property type="match status" value="1"/>
</dbReference>
<feature type="region of interest" description="Disordered" evidence="11">
    <location>
        <begin position="368"/>
        <end position="463"/>
    </location>
</feature>
<dbReference type="InterPro" id="IPR008271">
    <property type="entry name" value="Ser/Thr_kinase_AS"/>
</dbReference>
<evidence type="ECO:0000256" key="9">
    <source>
        <dbReference type="ARBA" id="ARBA00048679"/>
    </source>
</evidence>
<evidence type="ECO:0000256" key="3">
    <source>
        <dbReference type="ARBA" id="ARBA00022527"/>
    </source>
</evidence>
<evidence type="ECO:0000256" key="8">
    <source>
        <dbReference type="ARBA" id="ARBA00047899"/>
    </source>
</evidence>
<dbReference type="FunFam" id="1.10.510.10:FF:000271">
    <property type="entry name" value="Non-specific serine/threonine protein kinase"/>
    <property type="match status" value="1"/>
</dbReference>
<gene>
    <name evidence="13" type="ORF">PHAECO_LOCUS12249</name>
</gene>
<dbReference type="SMART" id="SM00220">
    <property type="entry name" value="S_TKc"/>
    <property type="match status" value="1"/>
</dbReference>
<dbReference type="GO" id="GO:0035556">
    <property type="term" value="P:intracellular signal transduction"/>
    <property type="evidence" value="ECO:0007669"/>
    <property type="project" value="TreeGrafter"/>
</dbReference>
<organism evidence="13 14">
    <name type="scientific">Phaedon cochleariae</name>
    <name type="common">Mustard beetle</name>
    <dbReference type="NCBI Taxonomy" id="80249"/>
    <lineage>
        <taxon>Eukaryota</taxon>
        <taxon>Metazoa</taxon>
        <taxon>Ecdysozoa</taxon>
        <taxon>Arthropoda</taxon>
        <taxon>Hexapoda</taxon>
        <taxon>Insecta</taxon>
        <taxon>Pterygota</taxon>
        <taxon>Neoptera</taxon>
        <taxon>Endopterygota</taxon>
        <taxon>Coleoptera</taxon>
        <taxon>Polyphaga</taxon>
        <taxon>Cucujiformia</taxon>
        <taxon>Chrysomeloidea</taxon>
        <taxon>Chrysomelidae</taxon>
        <taxon>Chrysomelinae</taxon>
        <taxon>Chrysomelini</taxon>
        <taxon>Phaedon</taxon>
    </lineage>
</organism>
<dbReference type="PROSITE" id="PS50011">
    <property type="entry name" value="PROTEIN_KINASE_DOM"/>
    <property type="match status" value="1"/>
</dbReference>
<feature type="compositionally biased region" description="Polar residues" evidence="11">
    <location>
        <begin position="373"/>
        <end position="388"/>
    </location>
</feature>
<evidence type="ECO:0000313" key="13">
    <source>
        <dbReference type="EMBL" id="CAG9824372.1"/>
    </source>
</evidence>
<sequence length="652" mass="73560">MMVRHYSLKGFYETERTVGCGGFAKVKLATHVATGEKVAIKIMDKALLGADLARVETELGALKTVCHEHVCKLYQVIETDTHFFIIMEYCSGGELFDHIVEKNRLTESESRMFFRQIVSAVAYLHSLGYAHRDLKPENILLDKYQNLKLIDFGLCAKPEGGINNLLQTSCGSPTYAAPELVLGKQYLGTEVDIWAMGVLLYTLLVGALPFDDNTIDCLYRKILAGRYEEPHFLSLESKRLIRSMLQVDPKNRITIKELLNHPWLTLGILDPVEIKSENVIYQDHECLEVMACYNQVKKEAMWDYLKQRKYDYHTATYLLLLSRKKRGSSLKLNSSATKVDIPNKGTIIRRKPVLRNLNIIQSRSDDVVGDNQMVETPTTPSETTNLQMFFNDRTPDNKPVKKSGFIEPDKPSSVRKPHKRYRSPGPDDSSPVPAKRVTTDQSTPVHTPDRKYSANNSETPGSARRVLGSIERSFHRVVNVLTPRKNEDSVNVRPSLLTNKELCNVSTTQYHDPEFVISELSRALEKKGICCKRKGFTLRGKVEPNVLKNLGDCSFELEICYLPHMGPPPPKFTGTPTRSILKKGSLNYNSPARVNVIRDGEAKPDNFKDSSNALVGIRRKRLKGDAWCYKKVCEEILALTASDMKGVTESSV</sequence>
<dbReference type="SUPFAM" id="SSF103243">
    <property type="entry name" value="KA1-like"/>
    <property type="match status" value="2"/>
</dbReference>
<keyword evidence="4" id="KW-0808">Transferase</keyword>
<dbReference type="Gene3D" id="1.10.510.10">
    <property type="entry name" value="Transferase(Phosphotransferase) domain 1"/>
    <property type="match status" value="1"/>
</dbReference>
<dbReference type="FunFam" id="3.30.200.20:FF:000003">
    <property type="entry name" value="Non-specific serine/threonine protein kinase"/>
    <property type="match status" value="1"/>
</dbReference>
<dbReference type="GO" id="GO:0004674">
    <property type="term" value="F:protein serine/threonine kinase activity"/>
    <property type="evidence" value="ECO:0007669"/>
    <property type="project" value="UniProtKB-KW"/>
</dbReference>
<dbReference type="Gene3D" id="3.30.310.80">
    <property type="entry name" value="Kinase associated domain 1, KA1"/>
    <property type="match status" value="1"/>
</dbReference>
<evidence type="ECO:0000256" key="11">
    <source>
        <dbReference type="SAM" id="MobiDB-lite"/>
    </source>
</evidence>
<proteinExistence type="inferred from homology"/>
<feature type="compositionally biased region" description="Basic residues" evidence="11">
    <location>
        <begin position="413"/>
        <end position="422"/>
    </location>
</feature>
<reference evidence="13" key="2">
    <citation type="submission" date="2022-10" db="EMBL/GenBank/DDBJ databases">
        <authorList>
            <consortium name="ENA_rothamsted_submissions"/>
            <consortium name="culmorum"/>
            <person name="King R."/>
        </authorList>
    </citation>
    <scope>NUCLEOTIDE SEQUENCE</scope>
</reference>
<dbReference type="Proteomes" id="UP001153737">
    <property type="component" value="Chromosome 8"/>
</dbReference>
<keyword evidence="6" id="KW-0418">Kinase</keyword>